<evidence type="ECO:0000313" key="5">
    <source>
        <dbReference type="EMBL" id="ACH86066.1"/>
    </source>
</evidence>
<sequence>MNKTYKNYDLDLYTQVILNKKVLRTTKRNTLILPEYLNKIIYVYNGLTFKKIRITEEMIGTKFGQYVFTRKFCKHKVKTVTTLKKK</sequence>
<dbReference type="PANTHER" id="PTHR11880">
    <property type="entry name" value="RIBOSOMAL PROTEIN S19P FAMILY MEMBER"/>
    <property type="match status" value="1"/>
</dbReference>
<dbReference type="Gene3D" id="3.30.860.10">
    <property type="entry name" value="30s Ribosomal Protein S19, Chain A"/>
    <property type="match status" value="1"/>
</dbReference>
<dbReference type="GO" id="GO:0006412">
    <property type="term" value="P:translation"/>
    <property type="evidence" value="ECO:0007669"/>
    <property type="project" value="InterPro"/>
</dbReference>
<dbReference type="GO" id="GO:0000028">
    <property type="term" value="P:ribosomal small subunit assembly"/>
    <property type="evidence" value="ECO:0007669"/>
    <property type="project" value="TreeGrafter"/>
</dbReference>
<evidence type="ECO:0000256" key="4">
    <source>
        <dbReference type="RuleBase" id="RU003485"/>
    </source>
</evidence>
<evidence type="ECO:0000256" key="2">
    <source>
        <dbReference type="ARBA" id="ARBA00022980"/>
    </source>
</evidence>
<organism evidence="5">
    <name type="scientific">Blastocystis sp. subtype 1 (strain ATCC 50177 / NandII)</name>
    <dbReference type="NCBI Taxonomy" id="478820"/>
    <lineage>
        <taxon>Eukaryota</taxon>
        <taxon>Sar</taxon>
        <taxon>Stramenopiles</taxon>
        <taxon>Bigyra</taxon>
        <taxon>Opalozoa</taxon>
        <taxon>Opalinata</taxon>
        <taxon>Blastocystidae</taxon>
        <taxon>Blastocystis</taxon>
    </lineage>
</organism>
<reference evidence="5" key="1">
    <citation type="journal article" date="2008" name="Curr. Biol.">
        <title>Organelles in Blastocystis that blur the distinction between mitochondria and hydrogenosomes.</title>
        <authorList>
            <person name="Stechmann A."/>
            <person name="Hamblin K."/>
            <person name="Perez-Brocal V."/>
            <person name="Gaston D."/>
            <person name="Richmond G.S."/>
            <person name="van der Giezen M."/>
            <person name="Clark C.G."/>
            <person name="Roger A.J."/>
        </authorList>
    </citation>
    <scope>NUCLEOTIDE SEQUENCE</scope>
    <source>
        <strain evidence="5">NandII</strain>
    </source>
</reference>
<dbReference type="GeneID" id="6879817"/>
<comment type="similarity">
    <text evidence="1 4">Belongs to the universal ribosomal protein uS19 family.</text>
</comment>
<dbReference type="EMBL" id="EF494740">
    <property type="protein sequence ID" value="ACH86066.1"/>
    <property type="molecule type" value="Genomic_DNA"/>
</dbReference>
<dbReference type="AlphaFoldDB" id="B5SQ75"/>
<evidence type="ECO:0000256" key="3">
    <source>
        <dbReference type="ARBA" id="ARBA00023274"/>
    </source>
</evidence>
<dbReference type="GO" id="GO:0003735">
    <property type="term" value="F:structural constituent of ribosome"/>
    <property type="evidence" value="ECO:0007669"/>
    <property type="project" value="InterPro"/>
</dbReference>
<dbReference type="InterPro" id="IPR002222">
    <property type="entry name" value="Ribosomal_uS19"/>
</dbReference>
<proteinExistence type="inferred from homology"/>
<dbReference type="Pfam" id="PF00203">
    <property type="entry name" value="Ribosomal_S19"/>
    <property type="match status" value="1"/>
</dbReference>
<dbReference type="PRINTS" id="PR00975">
    <property type="entry name" value="RIBOSOMALS19"/>
</dbReference>
<dbReference type="PANTHER" id="PTHR11880:SF8">
    <property type="entry name" value="SMALL RIBOSOMAL SUBUNIT PROTEIN US19M"/>
    <property type="match status" value="1"/>
</dbReference>
<keyword evidence="2 4" id="KW-0689">Ribosomal protein</keyword>
<accession>B5SQ75</accession>
<dbReference type="InterPro" id="IPR023575">
    <property type="entry name" value="Ribosomal_uS19_SF"/>
</dbReference>
<name>B5SQ75_BLAHN</name>
<geneLocation type="mitochondrion" evidence="5"/>
<evidence type="ECO:0000256" key="1">
    <source>
        <dbReference type="ARBA" id="ARBA00007345"/>
    </source>
</evidence>
<reference evidence="5" key="2">
    <citation type="journal article" date="2016" name="Genome Biol. Evol.">
        <title>Blastocystis mitochondrial genomes appear to show multiple independent gains and losses of start and stop codons.</title>
        <authorList>
            <person name="Jacob A.S."/>
            <person name="Andersen L.O."/>
            <person name="Pavinski Bitar P."/>
            <person name="Richards V.P."/>
            <person name="Shah S."/>
            <person name="Stanhope M.J."/>
            <person name="Stensvold C.R."/>
            <person name="Clark C.G."/>
        </authorList>
    </citation>
    <scope>NUCLEOTIDE SEQUENCE</scope>
    <source>
        <strain evidence="5">NandII</strain>
    </source>
</reference>
<dbReference type="SUPFAM" id="SSF54570">
    <property type="entry name" value="Ribosomal protein S19"/>
    <property type="match status" value="1"/>
</dbReference>
<dbReference type="HAMAP" id="MF_00531">
    <property type="entry name" value="Ribosomal_uS19"/>
    <property type="match status" value="1"/>
</dbReference>
<keyword evidence="3 4" id="KW-0687">Ribonucleoprotein</keyword>
<keyword evidence="5" id="KW-0496">Mitochondrion</keyword>
<dbReference type="GO" id="GO:0005763">
    <property type="term" value="C:mitochondrial small ribosomal subunit"/>
    <property type="evidence" value="ECO:0007669"/>
    <property type="project" value="TreeGrafter"/>
</dbReference>
<gene>
    <name evidence="5" type="primary">rps19</name>
</gene>
<dbReference type="RefSeq" id="YP_002221385.1">
    <property type="nucleotide sequence ID" value="NC_011213.1"/>
</dbReference>
<protein>
    <submittedName>
        <fullName evidence="5">Ribosomal protein S19</fullName>
    </submittedName>
</protein>